<dbReference type="NCBIfam" id="TIGR00188">
    <property type="entry name" value="rnpA"/>
    <property type="match status" value="1"/>
</dbReference>
<evidence type="ECO:0000256" key="7">
    <source>
        <dbReference type="HAMAP-Rule" id="MF_00227"/>
    </source>
</evidence>
<feature type="region of interest" description="Disordered" evidence="9">
    <location>
        <begin position="53"/>
        <end position="81"/>
    </location>
</feature>
<evidence type="ECO:0000256" key="8">
    <source>
        <dbReference type="NCBIfam" id="TIGR00188"/>
    </source>
</evidence>
<feature type="compositionally biased region" description="Pro residues" evidence="9">
    <location>
        <begin position="60"/>
        <end position="77"/>
    </location>
</feature>
<dbReference type="PROSITE" id="PS00648">
    <property type="entry name" value="RIBONUCLEASE_P"/>
    <property type="match status" value="1"/>
</dbReference>
<keyword evidence="4 7" id="KW-0255">Endonuclease</keyword>
<dbReference type="Gene3D" id="3.30.230.10">
    <property type="match status" value="1"/>
</dbReference>
<dbReference type="Pfam" id="PF00825">
    <property type="entry name" value="Ribonuclease_P"/>
    <property type="match status" value="1"/>
</dbReference>
<dbReference type="InterPro" id="IPR014721">
    <property type="entry name" value="Ribsml_uS5_D2-typ_fold_subgr"/>
</dbReference>
<evidence type="ECO:0000256" key="9">
    <source>
        <dbReference type="SAM" id="MobiDB-lite"/>
    </source>
</evidence>
<dbReference type="GO" id="GO:0001682">
    <property type="term" value="P:tRNA 5'-leader removal"/>
    <property type="evidence" value="ECO:0007669"/>
    <property type="project" value="UniProtKB-UniRule"/>
</dbReference>
<protein>
    <recommendedName>
        <fullName evidence="7 8">Ribonuclease P protein component</fullName>
        <shortName evidence="7">RNase P protein</shortName>
        <shortName evidence="7">RNaseP protein</shortName>
        <ecNumber evidence="7 8">3.1.26.5</ecNumber>
    </recommendedName>
    <alternativeName>
        <fullName evidence="7">Protein C5</fullName>
    </alternativeName>
</protein>
<feature type="region of interest" description="Disordered" evidence="9">
    <location>
        <begin position="1"/>
        <end position="33"/>
    </location>
</feature>
<dbReference type="PANTHER" id="PTHR33992:SF1">
    <property type="entry name" value="RIBONUCLEASE P PROTEIN COMPONENT"/>
    <property type="match status" value="1"/>
</dbReference>
<organism evidence="10 11">
    <name type="scientific">Phaeovibrio sulfidiphilus</name>
    <dbReference type="NCBI Taxonomy" id="1220600"/>
    <lineage>
        <taxon>Bacteria</taxon>
        <taxon>Pseudomonadati</taxon>
        <taxon>Pseudomonadota</taxon>
        <taxon>Alphaproteobacteria</taxon>
        <taxon>Rhodospirillales</taxon>
        <taxon>Rhodospirillaceae</taxon>
        <taxon>Phaeovibrio</taxon>
    </lineage>
</organism>
<dbReference type="Proteomes" id="UP000631034">
    <property type="component" value="Unassembled WGS sequence"/>
</dbReference>
<evidence type="ECO:0000313" key="11">
    <source>
        <dbReference type="Proteomes" id="UP000631034"/>
    </source>
</evidence>
<name>A0A8J7CVC2_9PROT</name>
<evidence type="ECO:0000256" key="4">
    <source>
        <dbReference type="ARBA" id="ARBA00022759"/>
    </source>
</evidence>
<dbReference type="InterPro" id="IPR000100">
    <property type="entry name" value="RNase_P"/>
</dbReference>
<dbReference type="InterPro" id="IPR020539">
    <property type="entry name" value="RNase_P_CS"/>
</dbReference>
<dbReference type="AlphaFoldDB" id="A0A8J7CVC2"/>
<dbReference type="GO" id="GO:0000049">
    <property type="term" value="F:tRNA binding"/>
    <property type="evidence" value="ECO:0007669"/>
    <property type="project" value="UniProtKB-UniRule"/>
</dbReference>
<dbReference type="GO" id="GO:0030677">
    <property type="term" value="C:ribonuclease P complex"/>
    <property type="evidence" value="ECO:0007669"/>
    <property type="project" value="TreeGrafter"/>
</dbReference>
<keyword evidence="11" id="KW-1185">Reference proteome</keyword>
<feature type="compositionally biased region" description="Basic and acidic residues" evidence="9">
    <location>
        <begin position="24"/>
        <end position="33"/>
    </location>
</feature>
<reference evidence="10" key="1">
    <citation type="submission" date="2020-10" db="EMBL/GenBank/DDBJ databases">
        <title>Genome sequence of the unusual species of purple photosynthetic bacteria, Phaeovibrio sulfidiphilus DSM 23193, type strain.</title>
        <authorList>
            <person name="Kyndt J.A."/>
            <person name="Meyer T.E."/>
        </authorList>
    </citation>
    <scope>NUCLEOTIDE SEQUENCE</scope>
    <source>
        <strain evidence="10">DSM 23193</strain>
    </source>
</reference>
<comment type="similarity">
    <text evidence="7">Belongs to the RnpA family.</text>
</comment>
<comment type="catalytic activity">
    <reaction evidence="7">
        <text>Endonucleolytic cleavage of RNA, removing 5'-extranucleotides from tRNA precursor.</text>
        <dbReference type="EC" id="3.1.26.5"/>
    </reaction>
</comment>
<dbReference type="GO" id="GO:0042781">
    <property type="term" value="F:3'-tRNA processing endoribonuclease activity"/>
    <property type="evidence" value="ECO:0007669"/>
    <property type="project" value="TreeGrafter"/>
</dbReference>
<keyword evidence="6 7" id="KW-0694">RNA-binding</keyword>
<evidence type="ECO:0000313" key="10">
    <source>
        <dbReference type="EMBL" id="MBE1236121.1"/>
    </source>
</evidence>
<sequence length="153" mass="17204">MECKSVSEDGRPETVPAPTPQPDAKPRHDLQRLKRRADFLRVASRRTKWVTSGFILQAAPTPPPRVRPGEPPSPEPAGPVIRIGFTTSKKVGKAVQRNRARRRLRAIASEIMGTDAQAGYDYVLIGRTETIARPYEMLLSDLRWALKRLGLRR</sequence>
<dbReference type="GO" id="GO:0004526">
    <property type="term" value="F:ribonuclease P activity"/>
    <property type="evidence" value="ECO:0007669"/>
    <property type="project" value="UniProtKB-UniRule"/>
</dbReference>
<dbReference type="PANTHER" id="PTHR33992">
    <property type="entry name" value="RIBONUCLEASE P PROTEIN COMPONENT"/>
    <property type="match status" value="1"/>
</dbReference>
<comment type="subunit">
    <text evidence="7">Consists of a catalytic RNA component (M1 or rnpB) and a protein subunit.</text>
</comment>
<evidence type="ECO:0000256" key="5">
    <source>
        <dbReference type="ARBA" id="ARBA00022801"/>
    </source>
</evidence>
<evidence type="ECO:0000256" key="1">
    <source>
        <dbReference type="ARBA" id="ARBA00002663"/>
    </source>
</evidence>
<comment type="function">
    <text evidence="1 7">RNaseP catalyzes the removal of the 5'-leader sequence from pre-tRNA to produce the mature 5'-terminus. It can also cleave other RNA substrates such as 4.5S RNA. The protein component plays an auxiliary but essential role in vivo by binding to the 5'-leader sequence and broadening the substrate specificity of the ribozyme.</text>
</comment>
<dbReference type="SUPFAM" id="SSF54211">
    <property type="entry name" value="Ribosomal protein S5 domain 2-like"/>
    <property type="match status" value="1"/>
</dbReference>
<evidence type="ECO:0000256" key="2">
    <source>
        <dbReference type="ARBA" id="ARBA00022694"/>
    </source>
</evidence>
<proteinExistence type="inferred from homology"/>
<dbReference type="InterPro" id="IPR020568">
    <property type="entry name" value="Ribosomal_Su5_D2-typ_SF"/>
</dbReference>
<keyword evidence="3 7" id="KW-0540">Nuclease</keyword>
<accession>A0A8J7CVC2</accession>
<dbReference type="EC" id="3.1.26.5" evidence="7 8"/>
<evidence type="ECO:0000256" key="3">
    <source>
        <dbReference type="ARBA" id="ARBA00022722"/>
    </source>
</evidence>
<comment type="caution">
    <text evidence="10">The sequence shown here is derived from an EMBL/GenBank/DDBJ whole genome shotgun (WGS) entry which is preliminary data.</text>
</comment>
<evidence type="ECO:0000256" key="6">
    <source>
        <dbReference type="ARBA" id="ARBA00022884"/>
    </source>
</evidence>
<dbReference type="EMBL" id="JACZHT010000001">
    <property type="protein sequence ID" value="MBE1236121.1"/>
    <property type="molecule type" value="Genomic_DNA"/>
</dbReference>
<dbReference type="HAMAP" id="MF_00227">
    <property type="entry name" value="RNase_P"/>
    <property type="match status" value="1"/>
</dbReference>
<feature type="compositionally biased region" description="Basic and acidic residues" evidence="9">
    <location>
        <begin position="1"/>
        <end position="12"/>
    </location>
</feature>
<keyword evidence="5 7" id="KW-0378">Hydrolase</keyword>
<gene>
    <name evidence="7 10" type="primary">rnpA</name>
    <name evidence="10" type="ORF">IHV25_00400</name>
</gene>
<keyword evidence="2 7" id="KW-0819">tRNA processing</keyword>